<evidence type="ECO:0000313" key="7">
    <source>
        <dbReference type="EMBL" id="KIV98070.1"/>
    </source>
</evidence>
<dbReference type="Pfam" id="PF00743">
    <property type="entry name" value="FMO-like"/>
    <property type="match status" value="1"/>
</dbReference>
<dbReference type="InterPro" id="IPR051209">
    <property type="entry name" value="FAD-bind_Monooxygenase_sf"/>
</dbReference>
<dbReference type="PANTHER" id="PTHR42877">
    <property type="entry name" value="L-ORNITHINE N(5)-MONOOXYGENASE-RELATED"/>
    <property type="match status" value="1"/>
</dbReference>
<comment type="cofactor">
    <cofactor evidence="1">
        <name>FAD</name>
        <dbReference type="ChEBI" id="CHEBI:57692"/>
    </cofactor>
</comment>
<feature type="region of interest" description="Disordered" evidence="6">
    <location>
        <begin position="600"/>
        <end position="620"/>
    </location>
</feature>
<dbReference type="Gene3D" id="3.50.50.60">
    <property type="entry name" value="FAD/NAD(P)-binding domain"/>
    <property type="match status" value="2"/>
</dbReference>
<dbReference type="GO" id="GO:0050661">
    <property type="term" value="F:NADP binding"/>
    <property type="evidence" value="ECO:0007669"/>
    <property type="project" value="InterPro"/>
</dbReference>
<name>A0A0D1X825_EXOME</name>
<dbReference type="PRINTS" id="PR00368">
    <property type="entry name" value="FADPNR"/>
</dbReference>
<evidence type="ECO:0000256" key="6">
    <source>
        <dbReference type="SAM" id="MobiDB-lite"/>
    </source>
</evidence>
<organism evidence="7 8">
    <name type="scientific">Exophiala mesophila</name>
    <name type="common">Black yeast-like fungus</name>
    <dbReference type="NCBI Taxonomy" id="212818"/>
    <lineage>
        <taxon>Eukaryota</taxon>
        <taxon>Fungi</taxon>
        <taxon>Dikarya</taxon>
        <taxon>Ascomycota</taxon>
        <taxon>Pezizomycotina</taxon>
        <taxon>Eurotiomycetes</taxon>
        <taxon>Chaetothyriomycetidae</taxon>
        <taxon>Chaetothyriales</taxon>
        <taxon>Herpotrichiellaceae</taxon>
        <taxon>Exophiala</taxon>
    </lineage>
</organism>
<keyword evidence="5" id="KW-0560">Oxidoreductase</keyword>
<dbReference type="HOGENOM" id="CLU_006937_6_1_1"/>
<dbReference type="Proteomes" id="UP000054302">
    <property type="component" value="Unassembled WGS sequence"/>
</dbReference>
<dbReference type="InterPro" id="IPR020946">
    <property type="entry name" value="Flavin_mOase-like"/>
</dbReference>
<gene>
    <name evidence="7" type="ORF">PV10_01760</name>
</gene>
<keyword evidence="4" id="KW-0274">FAD</keyword>
<evidence type="ECO:0000256" key="5">
    <source>
        <dbReference type="ARBA" id="ARBA00023002"/>
    </source>
</evidence>
<keyword evidence="3" id="KW-0285">Flavoprotein</keyword>
<dbReference type="SUPFAM" id="SSF51905">
    <property type="entry name" value="FAD/NAD(P)-binding domain"/>
    <property type="match status" value="2"/>
</dbReference>
<evidence type="ECO:0000256" key="2">
    <source>
        <dbReference type="ARBA" id="ARBA00010139"/>
    </source>
</evidence>
<evidence type="ECO:0000256" key="4">
    <source>
        <dbReference type="ARBA" id="ARBA00022827"/>
    </source>
</evidence>
<dbReference type="InterPro" id="IPR036188">
    <property type="entry name" value="FAD/NAD-bd_sf"/>
</dbReference>
<dbReference type="AlphaFoldDB" id="A0A0D1X825"/>
<sequence length="620" mass="69449">MGSVGYQVVDEKYSNPLISERAVDEPRPLKVIFVGAGVSGILAAIRYPEFVPNVELAIYEKNADVGGTWWENRYPGCACDIPAHSYQLTFESSVEWTKFYAGAPEILKYWQKVADKYNVRRFMNFNHKVIEARWNEETSKWHVKVQKLGSDEVIEDVGDVLITGTGALNEWKWPDIKGIHDFKGKLLHSANWETDYDVTGQNIAVIGAGSSGIQIVPALQSKVKSMDHYVRGRTWIAASFGCELVRERNNGKDGNFEYSKEEIEGWKKNPESYVEYRKALEVGMQGGFAVTHTGSKEHEGAWIMFKEDMNKRLAKKPEIAQHLIPEFPPLCKRLTPGPGYLEALIADNVNVIQDRIASIDATGIITEDGVHRPVETIVCATGFDTSFQGRFPIYGRGGINLQDRYKAKTETYLSVAVDGFPNFFQSLGPNAGVGNGSLLLIAEVVAGYIGQLLDRLANGDIRALEPKRKQVENFTNYCDAFFKRTVFSAECNSWYKASPPGATAEERKNGRITALWPGSSMHAMKCLSKVRFEDYDMTYYDANEFGWFGNGWTVAERTHDAEGLSWYINNTRFVHDPLKKKPQAQIEDGKVITKNQDQVPVVTNGDDTHGHKIPNGIVAT</sequence>
<evidence type="ECO:0000256" key="3">
    <source>
        <dbReference type="ARBA" id="ARBA00022630"/>
    </source>
</evidence>
<dbReference type="GO" id="GO:0050660">
    <property type="term" value="F:flavin adenine dinucleotide binding"/>
    <property type="evidence" value="ECO:0007669"/>
    <property type="project" value="InterPro"/>
</dbReference>
<dbReference type="GO" id="GO:0004499">
    <property type="term" value="F:N,N-dimethylaniline monooxygenase activity"/>
    <property type="evidence" value="ECO:0007669"/>
    <property type="project" value="InterPro"/>
</dbReference>
<dbReference type="VEuPathDB" id="FungiDB:PV10_01760"/>
<dbReference type="EMBL" id="KN847520">
    <property type="protein sequence ID" value="KIV98070.1"/>
    <property type="molecule type" value="Genomic_DNA"/>
</dbReference>
<accession>A0A0D1X825</accession>
<evidence type="ECO:0000256" key="1">
    <source>
        <dbReference type="ARBA" id="ARBA00001974"/>
    </source>
</evidence>
<reference evidence="7 8" key="1">
    <citation type="submission" date="2015-01" db="EMBL/GenBank/DDBJ databases">
        <title>The Genome Sequence of Exophiala mesophila CBS40295.</title>
        <authorList>
            <consortium name="The Broad Institute Genomics Platform"/>
            <person name="Cuomo C."/>
            <person name="de Hoog S."/>
            <person name="Gorbushina A."/>
            <person name="Stielow B."/>
            <person name="Teixiera M."/>
            <person name="Abouelleil A."/>
            <person name="Chapman S.B."/>
            <person name="Priest M."/>
            <person name="Young S.K."/>
            <person name="Wortman J."/>
            <person name="Nusbaum C."/>
            <person name="Birren B."/>
        </authorList>
    </citation>
    <scope>NUCLEOTIDE SEQUENCE [LARGE SCALE GENOMIC DNA]</scope>
    <source>
        <strain evidence="7 8">CBS 40295</strain>
    </source>
</reference>
<dbReference type="PANTHER" id="PTHR42877:SF7">
    <property type="entry name" value="FLAVIN-BINDING MONOOXYGENASE-RELATED"/>
    <property type="match status" value="1"/>
</dbReference>
<dbReference type="OMA" id="ESLTWYL"/>
<evidence type="ECO:0000313" key="8">
    <source>
        <dbReference type="Proteomes" id="UP000054302"/>
    </source>
</evidence>
<keyword evidence="8" id="KW-1185">Reference proteome</keyword>
<evidence type="ECO:0008006" key="9">
    <source>
        <dbReference type="Google" id="ProtNLM"/>
    </source>
</evidence>
<comment type="similarity">
    <text evidence="2">Belongs to the FAD-binding monooxygenase family.</text>
</comment>
<proteinExistence type="inferred from homology"/>
<protein>
    <recommendedName>
        <fullName evidence="9">FAD/NAD(P)-binding domain-containing protein</fullName>
    </recommendedName>
</protein>
<dbReference type="OrthoDB" id="74360at2759"/>
<dbReference type="GeneID" id="27319605"/>
<dbReference type="RefSeq" id="XP_016229644.1">
    <property type="nucleotide sequence ID" value="XM_016365995.1"/>
</dbReference>